<dbReference type="PANTHER" id="PTHR10826:SF1">
    <property type="entry name" value="COMPLEMENT COMPONENT 1 Q SUBCOMPONENT-BINDING PROTEIN, MITOCHONDRIAL"/>
    <property type="match status" value="1"/>
</dbReference>
<keyword evidence="2" id="KW-1185">Reference proteome</keyword>
<dbReference type="GeneID" id="91989588"/>
<evidence type="ECO:0008006" key="3">
    <source>
        <dbReference type="Google" id="ProtNLM"/>
    </source>
</evidence>
<dbReference type="Proteomes" id="UP000054399">
    <property type="component" value="Unassembled WGS sequence"/>
</dbReference>
<gene>
    <name evidence="1" type="ORF">I308_102732</name>
</gene>
<sequence>MSLPLRSARPLLRASALTAARRIAIAPALRPLSRGGDCGECGCVSSRAFSTTPLRFGSGETDGTLISALAAEHKYELESAAAQPEVPAFIESFKAQGVWNIEDTAGSDDVVLSRKFGNETLKLTFQVSDLDATAFDAEYPPAEEDSEAPASGPASITCSLVITKSAAPGALMVDLETCDEGFEITNVAVYDKALADAKGAEGDWERRSRYMGPQFDHLDETVQEAFGSYLAERGVDESLADFVLSYCEHKEQKDYVSWINQVRGFVEQ</sequence>
<reference evidence="1" key="1">
    <citation type="submission" date="2015-01" db="EMBL/GenBank/DDBJ databases">
        <authorList>
            <consortium name="The Broad Institute Genomics Platform"/>
            <person name="Cuomo C."/>
            <person name="Litvintseva A."/>
            <person name="Chen Y."/>
            <person name="Heitman J."/>
            <person name="Sun S."/>
            <person name="Springer D."/>
            <person name="Dromer F."/>
            <person name="Young S."/>
            <person name="Zeng Q."/>
            <person name="Gargeya S."/>
            <person name="Abouelleil A."/>
            <person name="Alvarado L."/>
            <person name="Chapman S.B."/>
            <person name="Gainer-Dewar J."/>
            <person name="Goldberg J."/>
            <person name="Griggs A."/>
            <person name="Gujja S."/>
            <person name="Hansen M."/>
            <person name="Howarth C."/>
            <person name="Imamovic A."/>
            <person name="Larimer J."/>
            <person name="Murphy C."/>
            <person name="Naylor J."/>
            <person name="Pearson M."/>
            <person name="Priest M."/>
            <person name="Roberts A."/>
            <person name="Saif S."/>
            <person name="Shea T."/>
            <person name="Sykes S."/>
            <person name="Wortman J."/>
            <person name="Nusbaum C."/>
            <person name="Birren B."/>
        </authorList>
    </citation>
    <scope>NUCLEOTIDE SEQUENCE</scope>
    <source>
        <strain evidence="1">IND107</strain>
    </source>
</reference>
<name>A0ABR3BUD7_9TREE</name>
<comment type="caution">
    <text evidence="1">The sequence shown here is derived from an EMBL/GenBank/DDBJ whole genome shotgun (WGS) entry which is preliminary data.</text>
</comment>
<accession>A0ABR3BUD7</accession>
<evidence type="ECO:0000313" key="1">
    <source>
        <dbReference type="EMBL" id="KAL0250554.1"/>
    </source>
</evidence>
<dbReference type="RefSeq" id="XP_066614741.1">
    <property type="nucleotide sequence ID" value="XM_066757272.1"/>
</dbReference>
<dbReference type="InterPro" id="IPR036561">
    <property type="entry name" value="MAM33_sf"/>
</dbReference>
<dbReference type="Pfam" id="PF02330">
    <property type="entry name" value="MAM33"/>
    <property type="match status" value="1"/>
</dbReference>
<protein>
    <recommendedName>
        <fullName evidence="3">Complement component 1 Q subcomponent-binding protein, mitochondrial</fullName>
    </recommendedName>
</protein>
<dbReference type="EMBL" id="ATAM02000004">
    <property type="protein sequence ID" value="KAL0250554.1"/>
    <property type="molecule type" value="Genomic_DNA"/>
</dbReference>
<evidence type="ECO:0000313" key="2">
    <source>
        <dbReference type="Proteomes" id="UP000054399"/>
    </source>
</evidence>
<proteinExistence type="predicted"/>
<organism evidence="1 2">
    <name type="scientific">Cryptococcus tetragattii IND107</name>
    <dbReference type="NCBI Taxonomy" id="1296105"/>
    <lineage>
        <taxon>Eukaryota</taxon>
        <taxon>Fungi</taxon>
        <taxon>Dikarya</taxon>
        <taxon>Basidiomycota</taxon>
        <taxon>Agaricomycotina</taxon>
        <taxon>Tremellomycetes</taxon>
        <taxon>Tremellales</taxon>
        <taxon>Cryptococcaceae</taxon>
        <taxon>Cryptococcus</taxon>
        <taxon>Cryptococcus gattii species complex</taxon>
    </lineage>
</organism>
<reference evidence="1" key="2">
    <citation type="submission" date="2024-01" db="EMBL/GenBank/DDBJ databases">
        <title>Comparative genomics of Cryptococcus and Kwoniella reveals pathogenesis evolution and contrasting modes of karyotype evolution via chromosome fusion or intercentromeric recombination.</title>
        <authorList>
            <person name="Coelho M.A."/>
            <person name="David-Palma M."/>
            <person name="Shea T."/>
            <person name="Bowers K."/>
            <person name="Mcginley-Smith S."/>
            <person name="Mohammad A.W."/>
            <person name="Gnirke A."/>
            <person name="Yurkov A.M."/>
            <person name="Nowrousian M."/>
            <person name="Sun S."/>
            <person name="Cuomo C.A."/>
            <person name="Heitman J."/>
        </authorList>
    </citation>
    <scope>NUCLEOTIDE SEQUENCE</scope>
    <source>
        <strain evidence="1">IND107</strain>
    </source>
</reference>
<dbReference type="SUPFAM" id="SSF54529">
    <property type="entry name" value="Mitochondrial glycoprotein MAM33-like"/>
    <property type="match status" value="1"/>
</dbReference>
<dbReference type="PANTHER" id="PTHR10826">
    <property type="entry name" value="COMPLEMENT COMPONENT 1"/>
    <property type="match status" value="1"/>
</dbReference>
<dbReference type="Gene3D" id="3.10.280.10">
    <property type="entry name" value="Mitochondrial glycoprotein"/>
    <property type="match status" value="1"/>
</dbReference>
<dbReference type="InterPro" id="IPR003428">
    <property type="entry name" value="MAM33"/>
</dbReference>